<name>A0A8E4XVJ3_9CAUD</name>
<evidence type="ECO:0000313" key="1">
    <source>
        <dbReference type="EMBL" id="QQO97039.1"/>
    </source>
</evidence>
<protein>
    <submittedName>
        <fullName evidence="1">Portal protein</fullName>
    </submittedName>
</protein>
<dbReference type="Pfam" id="PF05133">
    <property type="entry name" value="SPP1_portal"/>
    <property type="match status" value="1"/>
</dbReference>
<dbReference type="EMBL" id="MT732443">
    <property type="protein sequence ID" value="QQO97039.1"/>
    <property type="molecule type" value="Genomic_DNA"/>
</dbReference>
<proteinExistence type="predicted"/>
<accession>A0A8E4XVJ3</accession>
<dbReference type="Proteomes" id="UP000693689">
    <property type="component" value="Segment"/>
</dbReference>
<organism evidence="1 2">
    <name type="scientific">Cellulophaga phage Nekkels_1</name>
    <dbReference type="NCBI Taxonomy" id="2745692"/>
    <lineage>
        <taxon>Viruses</taxon>
        <taxon>Duplodnaviria</taxon>
        <taxon>Heunggongvirae</taxon>
        <taxon>Uroviricota</taxon>
        <taxon>Caudoviricetes</taxon>
        <taxon>Assiduviridae</taxon>
        <taxon>Nekkelsvirus</taxon>
        <taxon>Nekkelsvirus Nekkels</taxon>
    </lineage>
</organism>
<sequence>MDIKINNDVDLSKVISILSGSKKDIAIIEKNDKEFNELNRKDRDNQIGNIQKDKIVKNNDGISKIVTANRIPIALANKIVNTAVGFEFGKPVKLTPSEENALSDQVFVDWKNARLDDKIQKAKVLQKTHTQSALLFHYKDLKPNGFINKVLGVNNNRQISCKVLDSMKSGEFFPYFDETGDMKFFVHQFKTTVLDDKLTEIIVDNCWIYDDVNVNKLSNTTNSWVLDKVEAHGFSKIPAVYMSQDKPEHYLVKDAIDRIEVCISRLGASNDYSGHPILFIEGEVFGMPDKNSDGKAMKTKVKYEDGKKVEGGDARFLTHDNAPESVKLEIEKLEDYIYSMTSTPNISFNNLKGMGNVATRTLEFMFMDANIKKLMNEGQNRTDIERCINIIISGIITTSKASLKSMANSLTFDIEFGNVMPNDFDELVVSLVAAVEGGIMSKETAIEMLGEADDYAEELKKILNNIESVNINSNTNNLNDE</sequence>
<dbReference type="InterPro" id="IPR021145">
    <property type="entry name" value="Portal_protein_SPP1_Gp6-like"/>
</dbReference>
<evidence type="ECO:0000313" key="2">
    <source>
        <dbReference type="Proteomes" id="UP000693689"/>
    </source>
</evidence>
<gene>
    <name evidence="1" type="ORF">Nekkels1_38</name>
</gene>
<keyword evidence="2" id="KW-1185">Reference proteome</keyword>
<reference evidence="1 2" key="1">
    <citation type="submission" date="2020-07" db="EMBL/GenBank/DDBJ databases">
        <title>Highly diverse flavobacterial phages as mortality factor during North Sea spring blooms.</title>
        <authorList>
            <person name="Bartlau N."/>
            <person name="Wichels A."/>
            <person name="Krohne G."/>
            <person name="Adriaenssens E.M."/>
            <person name="Heins A."/>
            <person name="Fuchs B.M."/>
            <person name="Amann R."/>
            <person name="Moraru C."/>
        </authorList>
    </citation>
    <scope>NUCLEOTIDE SEQUENCE [LARGE SCALE GENOMIC DNA]</scope>
</reference>